<proteinExistence type="predicted"/>
<comment type="caution">
    <text evidence="2">The sequence shown here is derived from an EMBL/GenBank/DDBJ whole genome shotgun (WGS) entry which is preliminary data.</text>
</comment>
<organism evidence="2 3">
    <name type="scientific">Prorocentrum cordatum</name>
    <dbReference type="NCBI Taxonomy" id="2364126"/>
    <lineage>
        <taxon>Eukaryota</taxon>
        <taxon>Sar</taxon>
        <taxon>Alveolata</taxon>
        <taxon>Dinophyceae</taxon>
        <taxon>Prorocentrales</taxon>
        <taxon>Prorocentraceae</taxon>
        <taxon>Prorocentrum</taxon>
    </lineage>
</organism>
<evidence type="ECO:0000313" key="3">
    <source>
        <dbReference type="Proteomes" id="UP001189429"/>
    </source>
</evidence>
<feature type="region of interest" description="Disordered" evidence="1">
    <location>
        <begin position="108"/>
        <end position="131"/>
    </location>
</feature>
<name>A0ABN9VNY4_9DINO</name>
<evidence type="ECO:0000256" key="1">
    <source>
        <dbReference type="SAM" id="MobiDB-lite"/>
    </source>
</evidence>
<feature type="compositionally biased region" description="Basic and acidic residues" evidence="1">
    <location>
        <begin position="114"/>
        <end position="131"/>
    </location>
</feature>
<dbReference type="EMBL" id="CAUYUJ010017409">
    <property type="protein sequence ID" value="CAK0874597.1"/>
    <property type="molecule type" value="Genomic_DNA"/>
</dbReference>
<reference evidence="2" key="1">
    <citation type="submission" date="2023-10" db="EMBL/GenBank/DDBJ databases">
        <authorList>
            <person name="Chen Y."/>
            <person name="Shah S."/>
            <person name="Dougan E. K."/>
            <person name="Thang M."/>
            <person name="Chan C."/>
        </authorList>
    </citation>
    <scope>NUCLEOTIDE SEQUENCE [LARGE SCALE GENOMIC DNA]</scope>
</reference>
<feature type="compositionally biased region" description="Low complexity" evidence="1">
    <location>
        <begin position="203"/>
        <end position="224"/>
    </location>
</feature>
<dbReference type="Proteomes" id="UP001189429">
    <property type="component" value="Unassembled WGS sequence"/>
</dbReference>
<sequence length="236" mass="25210">MAHVDNKAAAVSSQVTQLQADLARAVEAPLTRRLPPQLEKMKSHILGATSQSLETPMDKLKPGLTDTLTAHQRSVAEQCLSAVSAAPAKLLNTLGMQVQALETKFGNAAPMVPRSDRDKDDGPEHPPQCEDEHFQVGDLVRPRSLATSALNWLVGCVRGFVGERVQVEFLSIDGCKLIKPSFLVADSAEELKTCENPCGQGDSTSSLSSSASSSSYYYSSSSSTISELAAAVLRPR</sequence>
<feature type="region of interest" description="Disordered" evidence="1">
    <location>
        <begin position="197"/>
        <end position="224"/>
    </location>
</feature>
<gene>
    <name evidence="2" type="ORF">PCOR1329_LOCUS59440</name>
</gene>
<keyword evidence="3" id="KW-1185">Reference proteome</keyword>
<protein>
    <submittedName>
        <fullName evidence="2">Uncharacterized protein</fullName>
    </submittedName>
</protein>
<evidence type="ECO:0000313" key="2">
    <source>
        <dbReference type="EMBL" id="CAK0874597.1"/>
    </source>
</evidence>
<accession>A0ABN9VNY4</accession>